<accession>R4YTQ7</accession>
<dbReference type="KEGG" id="oai:OLEAN_C30620"/>
<evidence type="ECO:0000313" key="4">
    <source>
        <dbReference type="Proteomes" id="UP000032749"/>
    </source>
</evidence>
<evidence type="ECO:0000256" key="1">
    <source>
        <dbReference type="SAM" id="SignalP"/>
    </source>
</evidence>
<dbReference type="HOGENOM" id="CLU_045097_0_0_6"/>
<dbReference type="AlphaFoldDB" id="R4YTQ7"/>
<feature type="chain" id="PRO_5004374428" description="Alginate export domain-containing protein" evidence="1">
    <location>
        <begin position="25"/>
        <end position="408"/>
    </location>
</feature>
<dbReference type="Proteomes" id="UP000032749">
    <property type="component" value="Chromosome"/>
</dbReference>
<keyword evidence="4" id="KW-1185">Reference proteome</keyword>
<evidence type="ECO:0000313" key="3">
    <source>
        <dbReference type="EMBL" id="CCK77238.1"/>
    </source>
</evidence>
<evidence type="ECO:0000259" key="2">
    <source>
        <dbReference type="Pfam" id="PF13372"/>
    </source>
</evidence>
<dbReference type="InterPro" id="IPR023614">
    <property type="entry name" value="Porin_dom_sf"/>
</dbReference>
<feature type="domain" description="Alginate export" evidence="2">
    <location>
        <begin position="87"/>
        <end position="256"/>
    </location>
</feature>
<feature type="signal peptide" evidence="1">
    <location>
        <begin position="1"/>
        <end position="24"/>
    </location>
</feature>
<keyword evidence="1" id="KW-0732">Signal</keyword>
<proteinExistence type="predicted"/>
<sequence>MTTKIILASAISTALLAAAMPTQAQSFTEFAQEGDVIAELRVRYEGVQEEGNAKDDAIAMTARTRLGYETADMAGFKVLAEYDHVTALQDEYNSLTELGSDDKTKSVVADPATGDINRAQVSYTSKEFGAVLGRQRIILDNARFVGNVGWRQNEQTYDAARIDLTAIKNLNATYVYMNQVNDILYNDLAVKNHLLNVGYKTPVGKVTTYAYMLEADEKNDESTNDTYGLSFKGAAPVANVELLYAAEYAVQTQNSGISGADDNDAAYTFLEGGVKVSGISLLAGLEILGGDGDYAFETPLATKHAFNGWADKFLSTNASTTNPEDGEINGLQDIYAKVAGNVAGVKLLAVYHDYSSDKDNIDLGSEVNLLAAKKFDENFSAGIKLAQYSAGDVGTDADKLWLWGEVKF</sequence>
<reference evidence="3 4" key="1">
    <citation type="journal article" date="2013" name="Nat. Commun.">
        <title>Genome sequence and functional genomic analysis of the oil-degrading bacterium Oleispira antarctica.</title>
        <authorList>
            <person name="Kube M."/>
            <person name="Chernikova T.N."/>
            <person name="Al-Ramahi Y."/>
            <person name="Beloqui A."/>
            <person name="Lopez-Cortez N."/>
            <person name="Guazzaroni M.E."/>
            <person name="Heipieper H.J."/>
            <person name="Klages S."/>
            <person name="Kotsyurbenko O.R."/>
            <person name="Langer I."/>
            <person name="Nechitaylo T.Y."/>
            <person name="Lunsdorf H."/>
            <person name="Fernandez M."/>
            <person name="Juarez S."/>
            <person name="Ciordia S."/>
            <person name="Singer A."/>
            <person name="Kagan O."/>
            <person name="Egorova O."/>
            <person name="Petit P.A."/>
            <person name="Stogios P."/>
            <person name="Kim Y."/>
            <person name="Tchigvintsev A."/>
            <person name="Flick R."/>
            <person name="Denaro R."/>
            <person name="Genovese M."/>
            <person name="Albar J.P."/>
            <person name="Reva O.N."/>
            <person name="Martinez-Gomariz M."/>
            <person name="Tran H."/>
            <person name="Ferrer M."/>
            <person name="Savchenko A."/>
            <person name="Yakunin A.F."/>
            <person name="Yakimov M.M."/>
            <person name="Golyshina O.V."/>
            <person name="Reinhardt R."/>
            <person name="Golyshin P.N."/>
        </authorList>
    </citation>
    <scope>NUCLEOTIDE SEQUENCE [LARGE SCALE GENOMIC DNA]</scope>
</reference>
<dbReference type="InterPro" id="IPR025388">
    <property type="entry name" value="Alginate_export_dom"/>
</dbReference>
<protein>
    <recommendedName>
        <fullName evidence="2">Alginate export domain-containing protein</fullName>
    </recommendedName>
</protein>
<dbReference type="Pfam" id="PF13372">
    <property type="entry name" value="Alginate_exp"/>
    <property type="match status" value="1"/>
</dbReference>
<dbReference type="PATRIC" id="fig|698738.3.peg.3183"/>
<dbReference type="EMBL" id="FO203512">
    <property type="protein sequence ID" value="CCK77238.1"/>
    <property type="molecule type" value="Genomic_DNA"/>
</dbReference>
<dbReference type="OrthoDB" id="9767539at2"/>
<name>R4YTQ7_OLEAN</name>
<dbReference type="STRING" id="698738.OLEAN_C30620"/>
<dbReference type="Gene3D" id="2.40.160.10">
    <property type="entry name" value="Porin"/>
    <property type="match status" value="1"/>
</dbReference>
<organism evidence="3 4">
    <name type="scientific">Oleispira antarctica RB-8</name>
    <dbReference type="NCBI Taxonomy" id="698738"/>
    <lineage>
        <taxon>Bacteria</taxon>
        <taxon>Pseudomonadati</taxon>
        <taxon>Pseudomonadota</taxon>
        <taxon>Gammaproteobacteria</taxon>
        <taxon>Oceanospirillales</taxon>
        <taxon>Oceanospirillaceae</taxon>
        <taxon>Oleispira</taxon>
    </lineage>
</organism>
<gene>
    <name evidence="3" type="ORF">OLEAN_C30620</name>
</gene>